<comment type="caution">
    <text evidence="1">The sequence shown here is derived from an EMBL/GenBank/DDBJ whole genome shotgun (WGS) entry which is preliminary data.</text>
</comment>
<evidence type="ECO:0000313" key="2">
    <source>
        <dbReference type="Proteomes" id="UP001221757"/>
    </source>
</evidence>
<sequence length="317" mass="35994">MFRSFRAQWLMDLADEVEVAHDILVGDDSSSDSIRKLCRDGLRGPHMPIIIGHHRQSSKRPHLTAWHHQHQARVNTFMEQPVIKRIINWITDVVEIVFPGIAHQFKQDAKWHEEHYGIKPMFGLFWNLCLNAWLKDQKSIHCGPHADKKNQVGICLLLIYVLKSGKNLNHHQRTWIVIWEAGVAVQLPPWVLAMYPSALFYHFNIDVDEIKFVTVDGDERPTPQNSQPIRDGDGEGRGSFVFFNQSTMRHGPATGFNTLEDAEANAIYDLCSVYRFSAADLPSMSAELDQRVARPPCCENCPQSTSAPSQMRTGGGC</sequence>
<protein>
    <submittedName>
        <fullName evidence="1">Uncharacterized protein</fullName>
    </submittedName>
</protein>
<organism evidence="1 2">
    <name type="scientific">Mycena rosella</name>
    <name type="common">Pink bonnet</name>
    <name type="synonym">Agaricus rosellus</name>
    <dbReference type="NCBI Taxonomy" id="1033263"/>
    <lineage>
        <taxon>Eukaryota</taxon>
        <taxon>Fungi</taxon>
        <taxon>Dikarya</taxon>
        <taxon>Basidiomycota</taxon>
        <taxon>Agaricomycotina</taxon>
        <taxon>Agaricomycetes</taxon>
        <taxon>Agaricomycetidae</taxon>
        <taxon>Agaricales</taxon>
        <taxon>Marasmiineae</taxon>
        <taxon>Mycenaceae</taxon>
        <taxon>Mycena</taxon>
    </lineage>
</organism>
<dbReference type="AlphaFoldDB" id="A0AAD7CZD1"/>
<reference evidence="1" key="1">
    <citation type="submission" date="2023-03" db="EMBL/GenBank/DDBJ databases">
        <title>Massive genome expansion in bonnet fungi (Mycena s.s.) driven by repeated elements and novel gene families across ecological guilds.</title>
        <authorList>
            <consortium name="Lawrence Berkeley National Laboratory"/>
            <person name="Harder C.B."/>
            <person name="Miyauchi S."/>
            <person name="Viragh M."/>
            <person name="Kuo A."/>
            <person name="Thoen E."/>
            <person name="Andreopoulos B."/>
            <person name="Lu D."/>
            <person name="Skrede I."/>
            <person name="Drula E."/>
            <person name="Henrissat B."/>
            <person name="Morin E."/>
            <person name="Kohler A."/>
            <person name="Barry K."/>
            <person name="LaButti K."/>
            <person name="Morin E."/>
            <person name="Salamov A."/>
            <person name="Lipzen A."/>
            <person name="Mereny Z."/>
            <person name="Hegedus B."/>
            <person name="Baldrian P."/>
            <person name="Stursova M."/>
            <person name="Weitz H."/>
            <person name="Taylor A."/>
            <person name="Grigoriev I.V."/>
            <person name="Nagy L.G."/>
            <person name="Martin F."/>
            <person name="Kauserud H."/>
        </authorList>
    </citation>
    <scope>NUCLEOTIDE SEQUENCE</scope>
    <source>
        <strain evidence="1">CBHHK067</strain>
    </source>
</reference>
<evidence type="ECO:0000313" key="1">
    <source>
        <dbReference type="EMBL" id="KAJ7671095.1"/>
    </source>
</evidence>
<gene>
    <name evidence="1" type="ORF">B0H17DRAFT_1141644</name>
</gene>
<proteinExistence type="predicted"/>
<accession>A0AAD7CZD1</accession>
<dbReference type="Proteomes" id="UP001221757">
    <property type="component" value="Unassembled WGS sequence"/>
</dbReference>
<keyword evidence="2" id="KW-1185">Reference proteome</keyword>
<name>A0AAD7CZD1_MYCRO</name>
<dbReference type="EMBL" id="JARKIE010000176">
    <property type="protein sequence ID" value="KAJ7671095.1"/>
    <property type="molecule type" value="Genomic_DNA"/>
</dbReference>